<evidence type="ECO:0000259" key="1">
    <source>
        <dbReference type="SMART" id="SM00587"/>
    </source>
</evidence>
<dbReference type="PANTHER" id="PTHR11012">
    <property type="entry name" value="PROTEIN KINASE-LIKE DOMAIN-CONTAINING"/>
    <property type="match status" value="1"/>
</dbReference>
<dbReference type="RefSeq" id="XP_023178805.2">
    <property type="nucleotide sequence ID" value="XM_023323037.2"/>
</dbReference>
<dbReference type="Proteomes" id="UP000504633">
    <property type="component" value="Unplaced"/>
</dbReference>
<dbReference type="SMART" id="SM00587">
    <property type="entry name" value="CHK"/>
    <property type="match status" value="1"/>
</dbReference>
<proteinExistence type="predicted"/>
<dbReference type="Gene3D" id="3.90.1200.10">
    <property type="match status" value="1"/>
</dbReference>
<protein>
    <submittedName>
        <fullName evidence="3">Uncharacterized protein LOC111604817 isoform X1</fullName>
    </submittedName>
</protein>
<accession>A0A6J1MI87</accession>
<feature type="domain" description="CHK kinase-like" evidence="1">
    <location>
        <begin position="132"/>
        <end position="324"/>
    </location>
</feature>
<dbReference type="Pfam" id="PF02958">
    <property type="entry name" value="EcKL"/>
    <property type="match status" value="1"/>
</dbReference>
<dbReference type="AlphaFoldDB" id="A0A6J1MI87"/>
<dbReference type="OMA" id="YFIEYYH"/>
<sequence>MSTPSTPEWVNQQLFSDLLQHNCSEFDEIQKFEVSAAISGGENYLTIVLRIGIKFRLKDDSCKDESYILKIPLVNDRGDQHDFHEFFIAENDMYDRLVPELEQLYAKHTNLSVRFKPAHLKFIENPPNCDYILMEDLRKQGYINLERMLGLGQTEIKAVLKKLAQWHAASAQRVVELGDYDENYQKSYMSAEGQKWIEQANITFNVPYLECMQQHYELEPGQQQLITNYMDRLTDLYLDFGRVNRCEFNVLNHGDFWCNNFLFKLHAGEIRDICFVDFQLPKYGTPAHDLFCLLMTTPNLHIKLEKFDDFIEYYYDELIAHLKMLKYANKLPTLTELHENLRKNSLWAFVCAQRMLPVTLFPPSPDSNVTNFMGDSETAMNFKRKMFTNPSYVKQIKLILPWLIQRGYIN</sequence>
<dbReference type="InterPro" id="IPR004119">
    <property type="entry name" value="EcKL"/>
</dbReference>
<dbReference type="GeneID" id="111604817"/>
<organism evidence="2 3">
    <name type="scientific">Drosophila hydei</name>
    <name type="common">Fruit fly</name>
    <dbReference type="NCBI Taxonomy" id="7224"/>
    <lineage>
        <taxon>Eukaryota</taxon>
        <taxon>Metazoa</taxon>
        <taxon>Ecdysozoa</taxon>
        <taxon>Arthropoda</taxon>
        <taxon>Hexapoda</taxon>
        <taxon>Insecta</taxon>
        <taxon>Pterygota</taxon>
        <taxon>Neoptera</taxon>
        <taxon>Endopterygota</taxon>
        <taxon>Diptera</taxon>
        <taxon>Brachycera</taxon>
        <taxon>Muscomorpha</taxon>
        <taxon>Ephydroidea</taxon>
        <taxon>Drosophilidae</taxon>
        <taxon>Drosophila</taxon>
    </lineage>
</organism>
<dbReference type="CTD" id="43068"/>
<dbReference type="PANTHER" id="PTHR11012:SF6">
    <property type="entry name" value="CHK DOMAIN OV1-RELATED"/>
    <property type="match status" value="1"/>
</dbReference>
<dbReference type="KEGG" id="dhe:111604817"/>
<keyword evidence="2" id="KW-1185">Reference proteome</keyword>
<evidence type="ECO:0000313" key="3">
    <source>
        <dbReference type="RefSeq" id="XP_023178805.2"/>
    </source>
</evidence>
<evidence type="ECO:0000313" key="2">
    <source>
        <dbReference type="Proteomes" id="UP000504633"/>
    </source>
</evidence>
<dbReference type="SUPFAM" id="SSF56112">
    <property type="entry name" value="Protein kinase-like (PK-like)"/>
    <property type="match status" value="1"/>
</dbReference>
<dbReference type="InterPro" id="IPR015897">
    <property type="entry name" value="CHK_kinase-like"/>
</dbReference>
<reference evidence="3" key="1">
    <citation type="submission" date="2025-08" db="UniProtKB">
        <authorList>
            <consortium name="RefSeq"/>
        </authorList>
    </citation>
    <scope>IDENTIFICATION</scope>
    <source>
        <strain evidence="3">15085-1641.00</strain>
        <tissue evidence="3">Whole body</tissue>
    </source>
</reference>
<dbReference type="InterPro" id="IPR011009">
    <property type="entry name" value="Kinase-like_dom_sf"/>
</dbReference>
<name>A0A6J1MI87_DROHY</name>
<gene>
    <name evidence="3" type="primary">LOC111604817</name>
</gene>
<dbReference type="OrthoDB" id="8250698at2759"/>